<evidence type="ECO:0000313" key="2">
    <source>
        <dbReference type="Proteomes" id="UP000504630"/>
    </source>
</evidence>
<evidence type="ECO:0000313" key="3">
    <source>
        <dbReference type="RefSeq" id="XP_029312367.1"/>
    </source>
</evidence>
<dbReference type="GeneID" id="115024717"/>
<dbReference type="RefSeq" id="XP_029312367.1">
    <property type="nucleotide sequence ID" value="XM_029456507.1"/>
</dbReference>
<dbReference type="KEGG" id="cgob:115024717"/>
<dbReference type="Proteomes" id="UP000504630">
    <property type="component" value="Chromosome 19"/>
</dbReference>
<dbReference type="AlphaFoldDB" id="A0A6J2RSF6"/>
<feature type="signal peptide" evidence="1">
    <location>
        <begin position="1"/>
        <end position="21"/>
    </location>
</feature>
<keyword evidence="2" id="KW-1185">Reference proteome</keyword>
<organism evidence="2 3">
    <name type="scientific">Cottoperca gobio</name>
    <name type="common">Frogmouth</name>
    <name type="synonym">Aphritis gobio</name>
    <dbReference type="NCBI Taxonomy" id="56716"/>
    <lineage>
        <taxon>Eukaryota</taxon>
        <taxon>Metazoa</taxon>
        <taxon>Chordata</taxon>
        <taxon>Craniata</taxon>
        <taxon>Vertebrata</taxon>
        <taxon>Euteleostomi</taxon>
        <taxon>Actinopterygii</taxon>
        <taxon>Neopterygii</taxon>
        <taxon>Teleostei</taxon>
        <taxon>Neoteleostei</taxon>
        <taxon>Acanthomorphata</taxon>
        <taxon>Eupercaria</taxon>
        <taxon>Perciformes</taxon>
        <taxon>Notothenioidei</taxon>
        <taxon>Bovichtidae</taxon>
        <taxon>Cottoperca</taxon>
    </lineage>
</organism>
<gene>
    <name evidence="3" type="primary">LOC115024717</name>
</gene>
<dbReference type="InterPro" id="IPR036179">
    <property type="entry name" value="Ig-like_dom_sf"/>
</dbReference>
<name>A0A6J2RSF6_COTGO</name>
<dbReference type="Gene3D" id="2.60.40.10">
    <property type="entry name" value="Immunoglobulins"/>
    <property type="match status" value="1"/>
</dbReference>
<keyword evidence="1" id="KW-0732">Signal</keyword>
<feature type="chain" id="PRO_5026724603" evidence="1">
    <location>
        <begin position="22"/>
        <end position="204"/>
    </location>
</feature>
<evidence type="ECO:0000256" key="1">
    <source>
        <dbReference type="SAM" id="SignalP"/>
    </source>
</evidence>
<accession>A0A6J2RSF6</accession>
<proteinExistence type="predicted"/>
<dbReference type="InterPro" id="IPR013783">
    <property type="entry name" value="Ig-like_fold"/>
</dbReference>
<reference evidence="3" key="1">
    <citation type="submission" date="2025-08" db="UniProtKB">
        <authorList>
            <consortium name="RefSeq"/>
        </authorList>
    </citation>
    <scope>IDENTIFICATION</scope>
</reference>
<dbReference type="InParanoid" id="A0A6J2RSF6"/>
<dbReference type="SUPFAM" id="SSF48726">
    <property type="entry name" value="Immunoglobulin"/>
    <property type="match status" value="1"/>
</dbReference>
<protein>
    <submittedName>
        <fullName evidence="3">Uncharacterized protein LOC115024717 isoform X1</fullName>
    </submittedName>
</protein>
<dbReference type="OrthoDB" id="8901010at2759"/>
<sequence>MKAQWWSCVLGLLCIPAEVLLSTWTVSQDPMSLCRMRVNSSAEIRCSTSLSNPMGLTLQRSFHGKPDVVYLDLKNGTLIKNTTAQEFKGRIHVAADRHTEEGCGFILRLSLLGLEDTGLYFCSWSYMSHTVATRKNTQQWHRYYCGRRRSTGTMQRPRFEFHLDCLHCDSFRRHSVPLNWNMDPEMQTIYKELQTGQSCKTTQT</sequence>